<dbReference type="EMBL" id="JBBCAQ010000008">
    <property type="protein sequence ID" value="KAK7602498.1"/>
    <property type="molecule type" value="Genomic_DNA"/>
</dbReference>
<dbReference type="SMART" id="SM00408">
    <property type="entry name" value="IGc2"/>
    <property type="match status" value="3"/>
</dbReference>
<gene>
    <name evidence="11" type="ORF">V9T40_008087</name>
</gene>
<evidence type="ECO:0000256" key="3">
    <source>
        <dbReference type="ARBA" id="ARBA00022729"/>
    </source>
</evidence>
<dbReference type="AlphaFoldDB" id="A0AAN9U1L2"/>
<evidence type="ECO:0000256" key="8">
    <source>
        <dbReference type="ARBA" id="ARBA00023319"/>
    </source>
</evidence>
<evidence type="ECO:0000256" key="6">
    <source>
        <dbReference type="ARBA" id="ARBA00023157"/>
    </source>
</evidence>
<dbReference type="InterPro" id="IPR013783">
    <property type="entry name" value="Ig-like_fold"/>
</dbReference>
<dbReference type="InterPro" id="IPR003598">
    <property type="entry name" value="Ig_sub2"/>
</dbReference>
<evidence type="ECO:0000256" key="1">
    <source>
        <dbReference type="ARBA" id="ARBA00004236"/>
    </source>
</evidence>
<dbReference type="Pfam" id="PF07679">
    <property type="entry name" value="I-set"/>
    <property type="match status" value="1"/>
</dbReference>
<dbReference type="InterPro" id="IPR036179">
    <property type="entry name" value="Ig-like_dom_sf"/>
</dbReference>
<dbReference type="GO" id="GO:0043025">
    <property type="term" value="C:neuronal cell body"/>
    <property type="evidence" value="ECO:0007669"/>
    <property type="project" value="TreeGrafter"/>
</dbReference>
<dbReference type="PROSITE" id="PS50835">
    <property type="entry name" value="IG_LIKE"/>
    <property type="match status" value="3"/>
</dbReference>
<protein>
    <recommendedName>
        <fullName evidence="10">Ig-like domain-containing protein</fullName>
    </recommendedName>
</protein>
<keyword evidence="6" id="KW-1015">Disulfide bond</keyword>
<dbReference type="GO" id="GO:0008046">
    <property type="term" value="F:axon guidance receptor activity"/>
    <property type="evidence" value="ECO:0007669"/>
    <property type="project" value="TreeGrafter"/>
</dbReference>
<evidence type="ECO:0000256" key="9">
    <source>
        <dbReference type="SAM" id="SignalP"/>
    </source>
</evidence>
<dbReference type="Gene3D" id="2.60.40.10">
    <property type="entry name" value="Immunoglobulins"/>
    <property type="match status" value="3"/>
</dbReference>
<keyword evidence="2" id="KW-1003">Cell membrane</keyword>
<keyword evidence="7" id="KW-0325">Glycoprotein</keyword>
<feature type="domain" description="Ig-like" evidence="10">
    <location>
        <begin position="133"/>
        <end position="217"/>
    </location>
</feature>
<dbReference type="InterPro" id="IPR003599">
    <property type="entry name" value="Ig_sub"/>
</dbReference>
<dbReference type="GO" id="GO:0050808">
    <property type="term" value="P:synapse organization"/>
    <property type="evidence" value="ECO:0007669"/>
    <property type="project" value="TreeGrafter"/>
</dbReference>
<evidence type="ECO:0000313" key="12">
    <source>
        <dbReference type="Proteomes" id="UP001367676"/>
    </source>
</evidence>
<dbReference type="PANTHER" id="PTHR45080">
    <property type="entry name" value="CONTACTIN 5"/>
    <property type="match status" value="1"/>
</dbReference>
<dbReference type="CDD" id="cd00096">
    <property type="entry name" value="Ig"/>
    <property type="match status" value="1"/>
</dbReference>
<dbReference type="Proteomes" id="UP001367676">
    <property type="component" value="Unassembled WGS sequence"/>
</dbReference>
<evidence type="ECO:0000313" key="11">
    <source>
        <dbReference type="EMBL" id="KAK7602498.1"/>
    </source>
</evidence>
<dbReference type="InterPro" id="IPR050958">
    <property type="entry name" value="Cell_Adh-Cytoskel_Orgn"/>
</dbReference>
<keyword evidence="8" id="KW-0393">Immunoglobulin domain</keyword>
<evidence type="ECO:0000256" key="2">
    <source>
        <dbReference type="ARBA" id="ARBA00022475"/>
    </source>
</evidence>
<dbReference type="SUPFAM" id="SSF48726">
    <property type="entry name" value="Immunoglobulin"/>
    <property type="match status" value="3"/>
</dbReference>
<feature type="domain" description="Ig-like" evidence="10">
    <location>
        <begin position="23"/>
        <end position="122"/>
    </location>
</feature>
<organism evidence="11 12">
    <name type="scientific">Parthenolecanium corni</name>
    <dbReference type="NCBI Taxonomy" id="536013"/>
    <lineage>
        <taxon>Eukaryota</taxon>
        <taxon>Metazoa</taxon>
        <taxon>Ecdysozoa</taxon>
        <taxon>Arthropoda</taxon>
        <taxon>Hexapoda</taxon>
        <taxon>Insecta</taxon>
        <taxon>Pterygota</taxon>
        <taxon>Neoptera</taxon>
        <taxon>Paraneoptera</taxon>
        <taxon>Hemiptera</taxon>
        <taxon>Sternorrhyncha</taxon>
        <taxon>Coccoidea</taxon>
        <taxon>Coccidae</taxon>
        <taxon>Parthenolecanium</taxon>
    </lineage>
</organism>
<reference evidence="11 12" key="1">
    <citation type="submission" date="2024-03" db="EMBL/GenBank/DDBJ databases">
        <title>Adaptation during the transition from Ophiocordyceps entomopathogen to insect associate is accompanied by gene loss and intensified selection.</title>
        <authorList>
            <person name="Ward C.M."/>
            <person name="Onetto C.A."/>
            <person name="Borneman A.R."/>
        </authorList>
    </citation>
    <scope>NUCLEOTIDE SEQUENCE [LARGE SCALE GENOMIC DNA]</scope>
    <source>
        <strain evidence="11">AWRI1</strain>
        <tissue evidence="11">Single Adult Female</tissue>
    </source>
</reference>
<dbReference type="CDD" id="cd00099">
    <property type="entry name" value="IgV"/>
    <property type="match status" value="1"/>
</dbReference>
<keyword evidence="4" id="KW-0677">Repeat</keyword>
<dbReference type="GO" id="GO:0030424">
    <property type="term" value="C:axon"/>
    <property type="evidence" value="ECO:0007669"/>
    <property type="project" value="TreeGrafter"/>
</dbReference>
<keyword evidence="5" id="KW-0472">Membrane</keyword>
<dbReference type="PANTHER" id="PTHR45080:SF33">
    <property type="entry name" value="IG-LIKE DOMAIN-CONTAINING PROTEIN"/>
    <property type="match status" value="1"/>
</dbReference>
<dbReference type="GO" id="GO:0007156">
    <property type="term" value="P:homophilic cell adhesion via plasma membrane adhesion molecules"/>
    <property type="evidence" value="ECO:0007669"/>
    <property type="project" value="TreeGrafter"/>
</dbReference>
<dbReference type="SMART" id="SM00409">
    <property type="entry name" value="IG"/>
    <property type="match status" value="3"/>
</dbReference>
<dbReference type="FunFam" id="2.60.40.10:FF:000328">
    <property type="entry name" value="CLUMA_CG000981, isoform A"/>
    <property type="match status" value="1"/>
</dbReference>
<evidence type="ECO:0000256" key="5">
    <source>
        <dbReference type="ARBA" id="ARBA00023136"/>
    </source>
</evidence>
<proteinExistence type="predicted"/>
<dbReference type="InterPro" id="IPR007110">
    <property type="entry name" value="Ig-like_dom"/>
</dbReference>
<dbReference type="GO" id="GO:0005886">
    <property type="term" value="C:plasma membrane"/>
    <property type="evidence" value="ECO:0007669"/>
    <property type="project" value="UniProtKB-SubCell"/>
</dbReference>
<name>A0AAN9U1L2_9HEMI</name>
<dbReference type="FunFam" id="2.60.40.10:FF:000032">
    <property type="entry name" value="palladin isoform X1"/>
    <property type="match status" value="1"/>
</dbReference>
<sequence>MHPIRFAILLLFAAVHLVHGESPAIISSTPDREENLGGSVELTCTFRNIGNLPVQWLKIDKDRAREPISLFVSDVAIIPDPRFSSRSDRQNGVYTLLVKNITDTDAGYYKCSVVLSMETQLHREIQLQVKYPPVIYDNSTSTVVVPLNGSTKLECFVAGHPNPRVVWSRENNALLPTGELSYVGNALRLPSVGREHAGVYYCSADNQVGTSVKKAIRLVVEFAPQVQVARPRVGQALNFNAELECRVAAEPTPLIMWKVNGSQVPSNQHYRVAYHATATEYNASVLHITSVQRFQYGVYTCEASNKLGRNLATVELYETEEQECSPTCGSHFWYADLRLVATTSSAAVLFALVRW</sequence>
<dbReference type="InterPro" id="IPR013098">
    <property type="entry name" value="Ig_I-set"/>
</dbReference>
<dbReference type="Pfam" id="PF07686">
    <property type="entry name" value="V-set"/>
    <property type="match status" value="1"/>
</dbReference>
<comment type="caution">
    <text evidence="11">The sequence shown here is derived from an EMBL/GenBank/DDBJ whole genome shotgun (WGS) entry which is preliminary data.</text>
</comment>
<dbReference type="Pfam" id="PF13927">
    <property type="entry name" value="Ig_3"/>
    <property type="match status" value="1"/>
</dbReference>
<evidence type="ECO:0000256" key="4">
    <source>
        <dbReference type="ARBA" id="ARBA00022737"/>
    </source>
</evidence>
<dbReference type="InterPro" id="IPR013106">
    <property type="entry name" value="Ig_V-set"/>
</dbReference>
<feature type="signal peptide" evidence="9">
    <location>
        <begin position="1"/>
        <end position="20"/>
    </location>
</feature>
<keyword evidence="3 9" id="KW-0732">Signal</keyword>
<accession>A0AAN9U1L2</accession>
<feature type="domain" description="Ig-like" evidence="10">
    <location>
        <begin position="224"/>
        <end position="312"/>
    </location>
</feature>
<feature type="chain" id="PRO_5042945250" description="Ig-like domain-containing protein" evidence="9">
    <location>
        <begin position="21"/>
        <end position="355"/>
    </location>
</feature>
<keyword evidence="12" id="KW-1185">Reference proteome</keyword>
<evidence type="ECO:0000259" key="10">
    <source>
        <dbReference type="PROSITE" id="PS50835"/>
    </source>
</evidence>
<comment type="subcellular location">
    <subcellularLocation>
        <location evidence="1">Cell membrane</location>
    </subcellularLocation>
</comment>
<evidence type="ECO:0000256" key="7">
    <source>
        <dbReference type="ARBA" id="ARBA00023180"/>
    </source>
</evidence>